<dbReference type="AlphaFoldDB" id="A8NFN2"/>
<gene>
    <name evidence="2" type="ORF">CC1G_04307</name>
</gene>
<evidence type="ECO:0000313" key="2">
    <source>
        <dbReference type="EMBL" id="EAU88601.2"/>
    </source>
</evidence>
<comment type="caution">
    <text evidence="2">The sequence shown here is derived from an EMBL/GenBank/DDBJ whole genome shotgun (WGS) entry which is preliminary data.</text>
</comment>
<dbReference type="OrthoDB" id="203440at2759"/>
<dbReference type="EMBL" id="AACS02000002">
    <property type="protein sequence ID" value="EAU88601.2"/>
    <property type="molecule type" value="Genomic_DNA"/>
</dbReference>
<evidence type="ECO:0000256" key="1">
    <source>
        <dbReference type="SAM" id="MobiDB-lite"/>
    </source>
</evidence>
<feature type="region of interest" description="Disordered" evidence="1">
    <location>
        <begin position="300"/>
        <end position="369"/>
    </location>
</feature>
<reference evidence="2 3" key="1">
    <citation type="journal article" date="2010" name="Proc. Natl. Acad. Sci. U.S.A.">
        <title>Insights into evolution of multicellular fungi from the assembled chromosomes of the mushroom Coprinopsis cinerea (Coprinus cinereus).</title>
        <authorList>
            <person name="Stajich J.E."/>
            <person name="Wilke S.K."/>
            <person name="Ahren D."/>
            <person name="Au C.H."/>
            <person name="Birren B.W."/>
            <person name="Borodovsky M."/>
            <person name="Burns C."/>
            <person name="Canback B."/>
            <person name="Casselton L.A."/>
            <person name="Cheng C.K."/>
            <person name="Deng J."/>
            <person name="Dietrich F.S."/>
            <person name="Fargo D.C."/>
            <person name="Farman M.L."/>
            <person name="Gathman A.C."/>
            <person name="Goldberg J."/>
            <person name="Guigo R."/>
            <person name="Hoegger P.J."/>
            <person name="Hooker J.B."/>
            <person name="Huggins A."/>
            <person name="James T.Y."/>
            <person name="Kamada T."/>
            <person name="Kilaru S."/>
            <person name="Kodira C."/>
            <person name="Kues U."/>
            <person name="Kupfer D."/>
            <person name="Kwan H.S."/>
            <person name="Lomsadze A."/>
            <person name="Li W."/>
            <person name="Lilly W.W."/>
            <person name="Ma L.J."/>
            <person name="Mackey A.J."/>
            <person name="Manning G."/>
            <person name="Martin F."/>
            <person name="Muraguchi H."/>
            <person name="Natvig D.O."/>
            <person name="Palmerini H."/>
            <person name="Ramesh M.A."/>
            <person name="Rehmeyer C.J."/>
            <person name="Roe B.A."/>
            <person name="Shenoy N."/>
            <person name="Stanke M."/>
            <person name="Ter-Hovhannisyan V."/>
            <person name="Tunlid A."/>
            <person name="Velagapudi R."/>
            <person name="Vision T.J."/>
            <person name="Zeng Q."/>
            <person name="Zolan M.E."/>
            <person name="Pukkila P.J."/>
        </authorList>
    </citation>
    <scope>NUCLEOTIDE SEQUENCE [LARGE SCALE GENOMIC DNA]</scope>
    <source>
        <strain evidence="3">Okayama-7 / 130 / ATCC MYA-4618 / FGSC 9003</strain>
    </source>
</reference>
<dbReference type="HOGENOM" id="CLU_031901_3_0_1"/>
<dbReference type="PANTHER" id="PTHR13237:SF9">
    <property type="entry name" value="NEUROGUIDIN"/>
    <property type="match status" value="1"/>
</dbReference>
<dbReference type="GeneID" id="6009824"/>
<dbReference type="GO" id="GO:0000462">
    <property type="term" value="P:maturation of SSU-rRNA from tricistronic rRNA transcript (SSU-rRNA, 5.8S rRNA, LSU-rRNA)"/>
    <property type="evidence" value="ECO:0007669"/>
    <property type="project" value="TreeGrafter"/>
</dbReference>
<dbReference type="KEGG" id="cci:CC1G_04307"/>
<sequence>MDENPATNAEFKALLQSMTNSIAASRTALKSMLDESASSIEFRDGISLLSLKHHALIAYVRSLALISARRALGHTLGSRSKPEQPFSALNRDARGKDAGDQVDATIENRIVLEKISALENRMRYQIEKLLKTVEQSTSAEAVVNDPLSFRPNPANLANADERSDEESDDDHDRDGVYRPPQLAPMPYIEKPAKGDKRRAVIPSALAQLPTDPDRPHLESASGLGGIPSLASGRAKHLKRLTEYEEENFTRIVTKKSEAKRRARDEADLALGGDLADYGTGRRRQRAGGLEDEFGDVLRSVERGINGPGGGDGYDELRERAKKKDVFSRSRLSRKRDTSPTAEEDGPRMRKRSRFDLEAKAAKKRLARRK</sequence>
<dbReference type="InParanoid" id="A8NFN2"/>
<dbReference type="InterPro" id="IPR007146">
    <property type="entry name" value="Sas10/Utp3/C1D"/>
</dbReference>
<name>A8NFN2_COPC7</name>
<feature type="region of interest" description="Disordered" evidence="1">
    <location>
        <begin position="76"/>
        <end position="98"/>
    </location>
</feature>
<dbReference type="GO" id="GO:0032040">
    <property type="term" value="C:small-subunit processome"/>
    <property type="evidence" value="ECO:0007669"/>
    <property type="project" value="TreeGrafter"/>
</dbReference>
<dbReference type="VEuPathDB" id="FungiDB:CC1G_04307"/>
<evidence type="ECO:0008006" key="4">
    <source>
        <dbReference type="Google" id="ProtNLM"/>
    </source>
</evidence>
<dbReference type="eggNOG" id="KOG3117">
    <property type="taxonomic scope" value="Eukaryota"/>
</dbReference>
<dbReference type="PANTHER" id="PTHR13237">
    <property type="entry name" value="SOMETHING ABOUT SILENCING PROTEIN 10-RELATED"/>
    <property type="match status" value="1"/>
</dbReference>
<dbReference type="Pfam" id="PF04000">
    <property type="entry name" value="Sas10_Utp3"/>
    <property type="match status" value="1"/>
</dbReference>
<keyword evidence="3" id="KW-1185">Reference proteome</keyword>
<dbReference type="STRING" id="240176.A8NFN2"/>
<organism evidence="2 3">
    <name type="scientific">Coprinopsis cinerea (strain Okayama-7 / 130 / ATCC MYA-4618 / FGSC 9003)</name>
    <name type="common">Inky cap fungus</name>
    <name type="synonym">Hormographiella aspergillata</name>
    <dbReference type="NCBI Taxonomy" id="240176"/>
    <lineage>
        <taxon>Eukaryota</taxon>
        <taxon>Fungi</taxon>
        <taxon>Dikarya</taxon>
        <taxon>Basidiomycota</taxon>
        <taxon>Agaricomycotina</taxon>
        <taxon>Agaricomycetes</taxon>
        <taxon>Agaricomycetidae</taxon>
        <taxon>Agaricales</taxon>
        <taxon>Agaricineae</taxon>
        <taxon>Psathyrellaceae</taxon>
        <taxon>Coprinopsis</taxon>
    </lineage>
</organism>
<accession>A8NFN2</accession>
<feature type="compositionally biased region" description="Basic and acidic residues" evidence="1">
    <location>
        <begin position="314"/>
        <end position="327"/>
    </location>
</feature>
<evidence type="ECO:0000313" key="3">
    <source>
        <dbReference type="Proteomes" id="UP000001861"/>
    </source>
</evidence>
<dbReference type="OMA" id="RHTKSER"/>
<dbReference type="RefSeq" id="XP_001833328.2">
    <property type="nucleotide sequence ID" value="XM_001833276.2"/>
</dbReference>
<dbReference type="FunCoup" id="A8NFN2">
    <property type="interactions" value="818"/>
</dbReference>
<dbReference type="Proteomes" id="UP000001861">
    <property type="component" value="Unassembled WGS sequence"/>
</dbReference>
<protein>
    <recommendedName>
        <fullName evidence="4">Neuroguidin</fullName>
    </recommendedName>
</protein>
<proteinExistence type="predicted"/>
<feature type="region of interest" description="Disordered" evidence="1">
    <location>
        <begin position="144"/>
        <end position="225"/>
    </location>
</feature>